<organism evidence="2 3">
    <name type="scientific">Vibrio genomosp. F10 str. ZF-129</name>
    <dbReference type="NCBI Taxonomy" id="1187848"/>
    <lineage>
        <taxon>Bacteria</taxon>
        <taxon>Pseudomonadati</taxon>
        <taxon>Pseudomonadota</taxon>
        <taxon>Gammaproteobacteria</taxon>
        <taxon>Vibrionales</taxon>
        <taxon>Vibrionaceae</taxon>
        <taxon>Vibrio</taxon>
    </lineage>
</organism>
<dbReference type="OrthoDB" id="5886255at2"/>
<name>A0A1E5BDK9_9VIBR</name>
<keyword evidence="1" id="KW-0732">Signal</keyword>
<dbReference type="eggNOG" id="ENOG503412Z">
    <property type="taxonomic scope" value="Bacteria"/>
</dbReference>
<protein>
    <recommendedName>
        <fullName evidence="4">Fimbrial protein</fullName>
    </recommendedName>
</protein>
<gene>
    <name evidence="2" type="ORF">A1QO_09945</name>
</gene>
<dbReference type="AlphaFoldDB" id="A0A1E5BDK9"/>
<dbReference type="STRING" id="1187848.A1QO_09945"/>
<dbReference type="EMBL" id="AJYQ02000105">
    <property type="protein sequence ID" value="OEE33265.1"/>
    <property type="molecule type" value="Genomic_DNA"/>
</dbReference>
<reference evidence="2 3" key="1">
    <citation type="journal article" date="2012" name="Science">
        <title>Ecological populations of bacteria act as socially cohesive units of antibiotic production and resistance.</title>
        <authorList>
            <person name="Cordero O.X."/>
            <person name="Wildschutte H."/>
            <person name="Kirkup B."/>
            <person name="Proehl S."/>
            <person name="Ngo L."/>
            <person name="Hussain F."/>
            <person name="Le Roux F."/>
            <person name="Mincer T."/>
            <person name="Polz M.F."/>
        </authorList>
    </citation>
    <scope>NUCLEOTIDE SEQUENCE [LARGE SCALE GENOMIC DNA]</scope>
    <source>
        <strain evidence="2 3">ZF-129</strain>
    </source>
</reference>
<sequence length="345" mass="37658">MQGNVRFFTVLIGLSAVLSAQASIGLRGEVRGGSVSWENVTMAYGKMAPSEWQVPPLLQTSTSWKAGTFAASPPETIKLTGSDGVMTEPLDIQILGIQYNASGIEYSVSDTGTGSGCRLDTVTLPIVSVEGDNCISSYKLNNAGKSSPFVFFRPLFSIDDQDIISVLRGKTPGLYSASIPIIIRYYYENHGITTFRNINEIMIISLKYDPVQLDRVNVTGDGVMVPNYNSSTRRITSSTEYFIEAIGYFDDGIKLTMLDDEYSLINSSDFNITIPYSIVCSQCQTVKLVDDGQLLLPDHSTYVGVGNGPSSRVEFNLMFSYDVDGTVITSGEYTDQVTIMIDPSI</sequence>
<feature type="signal peptide" evidence="1">
    <location>
        <begin position="1"/>
        <end position="22"/>
    </location>
</feature>
<evidence type="ECO:0000313" key="2">
    <source>
        <dbReference type="EMBL" id="OEE33265.1"/>
    </source>
</evidence>
<accession>A0A1E5BDK9</accession>
<proteinExistence type="predicted"/>
<feature type="chain" id="PRO_5009171566" description="Fimbrial protein" evidence="1">
    <location>
        <begin position="23"/>
        <end position="345"/>
    </location>
</feature>
<dbReference type="Proteomes" id="UP000094741">
    <property type="component" value="Unassembled WGS sequence"/>
</dbReference>
<evidence type="ECO:0008006" key="4">
    <source>
        <dbReference type="Google" id="ProtNLM"/>
    </source>
</evidence>
<evidence type="ECO:0000256" key="1">
    <source>
        <dbReference type="SAM" id="SignalP"/>
    </source>
</evidence>
<comment type="caution">
    <text evidence="2">The sequence shown here is derived from an EMBL/GenBank/DDBJ whole genome shotgun (WGS) entry which is preliminary data.</text>
</comment>
<evidence type="ECO:0000313" key="3">
    <source>
        <dbReference type="Proteomes" id="UP000094741"/>
    </source>
</evidence>
<dbReference type="RefSeq" id="WP_017041044.1">
    <property type="nucleotide sequence ID" value="NZ_AJYQ02000105.1"/>
</dbReference>